<feature type="signal peptide" evidence="5">
    <location>
        <begin position="1"/>
        <end position="26"/>
    </location>
</feature>
<feature type="compositionally biased region" description="Polar residues" evidence="4">
    <location>
        <begin position="47"/>
        <end position="66"/>
    </location>
</feature>
<dbReference type="PROSITE" id="PS50297">
    <property type="entry name" value="ANK_REP_REGION"/>
    <property type="match status" value="2"/>
</dbReference>
<name>A0AAV5UF85_9BILA</name>
<dbReference type="AlphaFoldDB" id="A0AAV5UF85"/>
<evidence type="ECO:0000313" key="6">
    <source>
        <dbReference type="EMBL" id="GMT04973.1"/>
    </source>
</evidence>
<comment type="caution">
    <text evidence="6">The sequence shown here is derived from an EMBL/GenBank/DDBJ whole genome shotgun (WGS) entry which is preliminary data.</text>
</comment>
<feature type="region of interest" description="Disordered" evidence="4">
    <location>
        <begin position="39"/>
        <end position="100"/>
    </location>
</feature>
<dbReference type="PANTHER" id="PTHR24189">
    <property type="entry name" value="MYOTROPHIN"/>
    <property type="match status" value="1"/>
</dbReference>
<dbReference type="InterPro" id="IPR036770">
    <property type="entry name" value="Ankyrin_rpt-contain_sf"/>
</dbReference>
<dbReference type="PANTHER" id="PTHR24189:SF73">
    <property type="entry name" value="ANKYRIN REPEAT AND SOCS BOX-CONTAINING 15B"/>
    <property type="match status" value="1"/>
</dbReference>
<feature type="repeat" description="ANK" evidence="3">
    <location>
        <begin position="179"/>
        <end position="211"/>
    </location>
</feature>
<feature type="non-terminal residue" evidence="6">
    <location>
        <position position="1"/>
    </location>
</feature>
<dbReference type="Pfam" id="PF12796">
    <property type="entry name" value="Ank_2"/>
    <property type="match status" value="1"/>
</dbReference>
<dbReference type="PROSITE" id="PS50088">
    <property type="entry name" value="ANK_REPEAT"/>
    <property type="match status" value="2"/>
</dbReference>
<organism evidence="6 7">
    <name type="scientific">Pristionchus entomophagus</name>
    <dbReference type="NCBI Taxonomy" id="358040"/>
    <lineage>
        <taxon>Eukaryota</taxon>
        <taxon>Metazoa</taxon>
        <taxon>Ecdysozoa</taxon>
        <taxon>Nematoda</taxon>
        <taxon>Chromadorea</taxon>
        <taxon>Rhabditida</taxon>
        <taxon>Rhabditina</taxon>
        <taxon>Diplogasteromorpha</taxon>
        <taxon>Diplogasteroidea</taxon>
        <taxon>Neodiplogasteridae</taxon>
        <taxon>Pristionchus</taxon>
    </lineage>
</organism>
<dbReference type="SUPFAM" id="SSF48403">
    <property type="entry name" value="Ankyrin repeat"/>
    <property type="match status" value="1"/>
</dbReference>
<evidence type="ECO:0000256" key="1">
    <source>
        <dbReference type="ARBA" id="ARBA00022737"/>
    </source>
</evidence>
<evidence type="ECO:0008006" key="8">
    <source>
        <dbReference type="Google" id="ProtNLM"/>
    </source>
</evidence>
<keyword evidence="7" id="KW-1185">Reference proteome</keyword>
<dbReference type="InterPro" id="IPR050745">
    <property type="entry name" value="Multifunctional_regulatory"/>
</dbReference>
<reference evidence="6" key="1">
    <citation type="submission" date="2023-10" db="EMBL/GenBank/DDBJ databases">
        <title>Genome assembly of Pristionchus species.</title>
        <authorList>
            <person name="Yoshida K."/>
            <person name="Sommer R.J."/>
        </authorList>
    </citation>
    <scope>NUCLEOTIDE SEQUENCE</scope>
    <source>
        <strain evidence="6">RS0144</strain>
    </source>
</reference>
<dbReference type="EMBL" id="BTSX01000006">
    <property type="protein sequence ID" value="GMT04973.1"/>
    <property type="molecule type" value="Genomic_DNA"/>
</dbReference>
<proteinExistence type="predicted"/>
<keyword evidence="1" id="KW-0677">Repeat</keyword>
<dbReference type="Gene3D" id="1.25.40.20">
    <property type="entry name" value="Ankyrin repeat-containing domain"/>
    <property type="match status" value="1"/>
</dbReference>
<accession>A0AAV5UF85</accession>
<keyword evidence="2 3" id="KW-0040">ANK repeat</keyword>
<dbReference type="PRINTS" id="PR01415">
    <property type="entry name" value="ANKYRIN"/>
</dbReference>
<evidence type="ECO:0000256" key="2">
    <source>
        <dbReference type="ARBA" id="ARBA00023043"/>
    </source>
</evidence>
<evidence type="ECO:0000256" key="3">
    <source>
        <dbReference type="PROSITE-ProRule" id="PRU00023"/>
    </source>
</evidence>
<keyword evidence="5" id="KW-0732">Signal</keyword>
<sequence>GRISVRRGRASFTSSKLFQLTWFVDCFLIVGMDVDGVGSSSSSVDGENSTYNSLTVEPSSGSSTKMDVSDHVTGSGVGGLIDDDLEGESFSTRNSEEEAEMGDVLGEMGLSEEQLKEIAQSKQQGMFVSAWEDDETGIDAKDMGDPREQFLTAAEEGQTDTLRLMLGINPDYVNAVDKDNYTPLHRAAYNDHVETVKLLLQNGANPEARTSEGWTVLHSASAWGNLEVVGVLLSHGIDVNALSNGHLHALHLAINSQEDPDKVFHTVRYLLQAPGVDAGVQSGAGDSPLALARRTNKRLFELISSHFEKI</sequence>
<feature type="repeat" description="ANK" evidence="3">
    <location>
        <begin position="212"/>
        <end position="244"/>
    </location>
</feature>
<evidence type="ECO:0000313" key="7">
    <source>
        <dbReference type="Proteomes" id="UP001432027"/>
    </source>
</evidence>
<evidence type="ECO:0000256" key="4">
    <source>
        <dbReference type="SAM" id="MobiDB-lite"/>
    </source>
</evidence>
<dbReference type="Proteomes" id="UP001432027">
    <property type="component" value="Unassembled WGS sequence"/>
</dbReference>
<dbReference type="SMART" id="SM00248">
    <property type="entry name" value="ANK"/>
    <property type="match status" value="3"/>
</dbReference>
<gene>
    <name evidence="6" type="ORF">PENTCL1PPCAC_27147</name>
</gene>
<protein>
    <recommendedName>
        <fullName evidence="8">Ankyrin repeat-containing protein</fullName>
    </recommendedName>
</protein>
<evidence type="ECO:0000256" key="5">
    <source>
        <dbReference type="SAM" id="SignalP"/>
    </source>
</evidence>
<dbReference type="InterPro" id="IPR002110">
    <property type="entry name" value="Ankyrin_rpt"/>
</dbReference>
<feature type="chain" id="PRO_5043596357" description="Ankyrin repeat-containing protein" evidence="5">
    <location>
        <begin position="27"/>
        <end position="310"/>
    </location>
</feature>